<evidence type="ECO:0000259" key="1">
    <source>
        <dbReference type="PROSITE" id="PS50206"/>
    </source>
</evidence>
<sequence>MVKYIGPSELANVILGDKKPWKDYLIVDVRDQDWVGGNIKGSYHVPSESFLNGVDKLIKDTKDIPTVVFHCQLSQQRGPKAARIYEETRNIIHKPSDGQYFEAIVLRGGFLHFGEKYKDDPRLVENWKNVIW</sequence>
<reference evidence="2 3" key="1">
    <citation type="submission" date="2014-04" db="EMBL/GenBank/DDBJ databases">
        <authorList>
            <consortium name="DOE Joint Genome Institute"/>
            <person name="Kuo A."/>
            <person name="Kohler A."/>
            <person name="Costa M.D."/>
            <person name="Nagy L.G."/>
            <person name="Floudas D."/>
            <person name="Copeland A."/>
            <person name="Barry K.W."/>
            <person name="Cichocki N."/>
            <person name="Veneault-Fourrey C."/>
            <person name="LaButti K."/>
            <person name="Lindquist E.A."/>
            <person name="Lipzen A."/>
            <person name="Lundell T."/>
            <person name="Morin E."/>
            <person name="Murat C."/>
            <person name="Sun H."/>
            <person name="Tunlid A."/>
            <person name="Henrissat B."/>
            <person name="Grigoriev I.V."/>
            <person name="Hibbett D.S."/>
            <person name="Martin F."/>
            <person name="Nordberg H.P."/>
            <person name="Cantor M.N."/>
            <person name="Hua S.X."/>
        </authorList>
    </citation>
    <scope>NUCLEOTIDE SEQUENCE [LARGE SCALE GENOMIC DNA]</scope>
    <source>
        <strain evidence="2 3">Marx 270</strain>
    </source>
</reference>
<protein>
    <recommendedName>
        <fullName evidence="1">Rhodanese domain-containing protein</fullName>
    </recommendedName>
</protein>
<evidence type="ECO:0000313" key="2">
    <source>
        <dbReference type="EMBL" id="KIN99586.1"/>
    </source>
</evidence>
<accession>A0A0C3JQ09</accession>
<dbReference type="HOGENOM" id="CLU_107716_1_1_1"/>
<keyword evidence="3" id="KW-1185">Reference proteome</keyword>
<evidence type="ECO:0000313" key="3">
    <source>
        <dbReference type="Proteomes" id="UP000054217"/>
    </source>
</evidence>
<dbReference type="STRING" id="870435.A0A0C3JQ09"/>
<dbReference type="Gene3D" id="3.40.250.10">
    <property type="entry name" value="Rhodanese-like domain"/>
    <property type="match status" value="1"/>
</dbReference>
<dbReference type="PANTHER" id="PTHR10828">
    <property type="entry name" value="M-PHASE INDUCER PHOSPHATASE DUAL SPECIFICITY PHOSPHATASE CDC25"/>
    <property type="match status" value="1"/>
</dbReference>
<name>A0A0C3JQ09_PISTI</name>
<dbReference type="Pfam" id="PF00581">
    <property type="entry name" value="Rhodanese"/>
    <property type="match status" value="1"/>
</dbReference>
<dbReference type="EMBL" id="KN832003">
    <property type="protein sequence ID" value="KIN99586.1"/>
    <property type="molecule type" value="Genomic_DNA"/>
</dbReference>
<reference evidence="3" key="2">
    <citation type="submission" date="2015-01" db="EMBL/GenBank/DDBJ databases">
        <title>Evolutionary Origins and Diversification of the Mycorrhizal Mutualists.</title>
        <authorList>
            <consortium name="DOE Joint Genome Institute"/>
            <consortium name="Mycorrhizal Genomics Consortium"/>
            <person name="Kohler A."/>
            <person name="Kuo A."/>
            <person name="Nagy L.G."/>
            <person name="Floudas D."/>
            <person name="Copeland A."/>
            <person name="Barry K.W."/>
            <person name="Cichocki N."/>
            <person name="Veneault-Fourrey C."/>
            <person name="LaButti K."/>
            <person name="Lindquist E.A."/>
            <person name="Lipzen A."/>
            <person name="Lundell T."/>
            <person name="Morin E."/>
            <person name="Murat C."/>
            <person name="Riley R."/>
            <person name="Ohm R."/>
            <person name="Sun H."/>
            <person name="Tunlid A."/>
            <person name="Henrissat B."/>
            <person name="Grigoriev I.V."/>
            <person name="Hibbett D.S."/>
            <person name="Martin F."/>
        </authorList>
    </citation>
    <scope>NUCLEOTIDE SEQUENCE [LARGE SCALE GENOMIC DNA]</scope>
    <source>
        <strain evidence="3">Marx 270</strain>
    </source>
</reference>
<dbReference type="GO" id="GO:0005737">
    <property type="term" value="C:cytoplasm"/>
    <property type="evidence" value="ECO:0007669"/>
    <property type="project" value="TreeGrafter"/>
</dbReference>
<dbReference type="AlphaFoldDB" id="A0A0C3JQ09"/>
<dbReference type="PANTHER" id="PTHR10828:SF38">
    <property type="entry name" value="ARSENICAL-RESISTANCE PROTEIN 2-RELATED"/>
    <property type="match status" value="1"/>
</dbReference>
<dbReference type="FunCoup" id="A0A0C3JQ09">
    <property type="interactions" value="284"/>
</dbReference>
<proteinExistence type="predicted"/>
<dbReference type="InterPro" id="IPR001763">
    <property type="entry name" value="Rhodanese-like_dom"/>
</dbReference>
<dbReference type="GO" id="GO:0004725">
    <property type="term" value="F:protein tyrosine phosphatase activity"/>
    <property type="evidence" value="ECO:0007669"/>
    <property type="project" value="TreeGrafter"/>
</dbReference>
<dbReference type="SMART" id="SM00450">
    <property type="entry name" value="RHOD"/>
    <property type="match status" value="1"/>
</dbReference>
<dbReference type="InParanoid" id="A0A0C3JQ09"/>
<dbReference type="InterPro" id="IPR036873">
    <property type="entry name" value="Rhodanese-like_dom_sf"/>
</dbReference>
<dbReference type="PROSITE" id="PS50206">
    <property type="entry name" value="RHODANESE_3"/>
    <property type="match status" value="1"/>
</dbReference>
<dbReference type="GO" id="GO:0005634">
    <property type="term" value="C:nucleus"/>
    <property type="evidence" value="ECO:0007669"/>
    <property type="project" value="TreeGrafter"/>
</dbReference>
<gene>
    <name evidence="2" type="ORF">M404DRAFT_16463</name>
</gene>
<feature type="domain" description="Rhodanese" evidence="1">
    <location>
        <begin position="20"/>
        <end position="118"/>
    </location>
</feature>
<dbReference type="OrthoDB" id="102559at2759"/>
<dbReference type="SUPFAM" id="SSF52821">
    <property type="entry name" value="Rhodanese/Cell cycle control phosphatase"/>
    <property type="match status" value="1"/>
</dbReference>
<dbReference type="Proteomes" id="UP000054217">
    <property type="component" value="Unassembled WGS sequence"/>
</dbReference>
<organism evidence="2 3">
    <name type="scientific">Pisolithus tinctorius Marx 270</name>
    <dbReference type="NCBI Taxonomy" id="870435"/>
    <lineage>
        <taxon>Eukaryota</taxon>
        <taxon>Fungi</taxon>
        <taxon>Dikarya</taxon>
        <taxon>Basidiomycota</taxon>
        <taxon>Agaricomycotina</taxon>
        <taxon>Agaricomycetes</taxon>
        <taxon>Agaricomycetidae</taxon>
        <taxon>Boletales</taxon>
        <taxon>Sclerodermatineae</taxon>
        <taxon>Pisolithaceae</taxon>
        <taxon>Pisolithus</taxon>
    </lineage>
</organism>